<protein>
    <submittedName>
        <fullName evidence="3">Response regulator</fullName>
    </submittedName>
</protein>
<dbReference type="RefSeq" id="WP_179171416.1">
    <property type="nucleotide sequence ID" value="NZ_CP058531.1"/>
</dbReference>
<dbReference type="AlphaFoldDB" id="A0A7D5KPU2"/>
<feature type="modified residue" description="4-aspartylphosphate" evidence="1">
    <location>
        <position position="62"/>
    </location>
</feature>
<reference evidence="3 4" key="1">
    <citation type="submission" date="2020-07" db="EMBL/GenBank/DDBJ databases">
        <title>Gai3-2, isolated from salt lake.</title>
        <authorList>
            <person name="Cui H."/>
            <person name="Shi X."/>
        </authorList>
    </citation>
    <scope>NUCLEOTIDE SEQUENCE [LARGE SCALE GENOMIC DNA]</scope>
    <source>
        <strain evidence="3 4">Gai3-2</strain>
        <plasmid evidence="3 4">unnamed2</plasmid>
    </source>
</reference>
<dbReference type="KEGG" id="halg:HUG10_19725"/>
<dbReference type="InterPro" id="IPR011006">
    <property type="entry name" value="CheY-like_superfamily"/>
</dbReference>
<dbReference type="PANTHER" id="PTHR44520">
    <property type="entry name" value="RESPONSE REGULATOR RCP1-RELATED"/>
    <property type="match status" value="1"/>
</dbReference>
<keyword evidence="4" id="KW-1185">Reference proteome</keyword>
<dbReference type="EMBL" id="CP058531">
    <property type="protein sequence ID" value="QLG29842.1"/>
    <property type="molecule type" value="Genomic_DNA"/>
</dbReference>
<dbReference type="Proteomes" id="UP000509750">
    <property type="component" value="Plasmid unnamed2"/>
</dbReference>
<dbReference type="GO" id="GO:0000160">
    <property type="term" value="P:phosphorelay signal transduction system"/>
    <property type="evidence" value="ECO:0007669"/>
    <property type="project" value="InterPro"/>
</dbReference>
<gene>
    <name evidence="3" type="ORF">HUG10_19725</name>
</gene>
<organism evidence="3 4">
    <name type="scientific">Halorarum halophilum</name>
    <dbReference type="NCBI Taxonomy" id="2743090"/>
    <lineage>
        <taxon>Archaea</taxon>
        <taxon>Methanobacteriati</taxon>
        <taxon>Methanobacteriota</taxon>
        <taxon>Stenosarchaea group</taxon>
        <taxon>Halobacteria</taxon>
        <taxon>Halobacteriales</taxon>
        <taxon>Haloferacaceae</taxon>
        <taxon>Halorarum</taxon>
    </lineage>
</organism>
<dbReference type="OrthoDB" id="9652at2157"/>
<keyword evidence="3" id="KW-0614">Plasmid</keyword>
<dbReference type="SUPFAM" id="SSF52172">
    <property type="entry name" value="CheY-like"/>
    <property type="match status" value="1"/>
</dbReference>
<accession>A0A7D5KPU2</accession>
<dbReference type="Gene3D" id="3.40.50.2300">
    <property type="match status" value="1"/>
</dbReference>
<geneLocation type="plasmid" evidence="3 4">
    <name>unnamed2</name>
</geneLocation>
<dbReference type="InterPro" id="IPR052893">
    <property type="entry name" value="TCS_response_regulator"/>
</dbReference>
<dbReference type="PANTHER" id="PTHR44520:SF2">
    <property type="entry name" value="RESPONSE REGULATOR RCP1"/>
    <property type="match status" value="1"/>
</dbReference>
<sequence>MGMNILFIEDNLTDVEYIKEAFNNVEATTLIHSVATRREALELLSGEDDGISITSPDLLLLDLTLPEDNGFTVLESVREKPEHTGLPVIILTNSDDEEDILRSYELHANAFLRKPSDPSEYEALAEQIVKFWVNHNHTPPE</sequence>
<evidence type="ECO:0000313" key="4">
    <source>
        <dbReference type="Proteomes" id="UP000509750"/>
    </source>
</evidence>
<dbReference type="Pfam" id="PF00072">
    <property type="entry name" value="Response_reg"/>
    <property type="match status" value="1"/>
</dbReference>
<dbReference type="GeneID" id="56031112"/>
<name>A0A7D5KPU2_9EURY</name>
<dbReference type="InterPro" id="IPR001789">
    <property type="entry name" value="Sig_transdc_resp-reg_receiver"/>
</dbReference>
<proteinExistence type="predicted"/>
<evidence type="ECO:0000259" key="2">
    <source>
        <dbReference type="PROSITE" id="PS50110"/>
    </source>
</evidence>
<dbReference type="SMART" id="SM00448">
    <property type="entry name" value="REC"/>
    <property type="match status" value="1"/>
</dbReference>
<evidence type="ECO:0000256" key="1">
    <source>
        <dbReference type="PROSITE-ProRule" id="PRU00169"/>
    </source>
</evidence>
<dbReference type="PROSITE" id="PS50110">
    <property type="entry name" value="RESPONSE_REGULATORY"/>
    <property type="match status" value="1"/>
</dbReference>
<keyword evidence="1" id="KW-0597">Phosphoprotein</keyword>
<evidence type="ECO:0000313" key="3">
    <source>
        <dbReference type="EMBL" id="QLG29842.1"/>
    </source>
</evidence>
<feature type="domain" description="Response regulatory" evidence="2">
    <location>
        <begin position="4"/>
        <end position="129"/>
    </location>
</feature>